<dbReference type="PROSITE" id="PS50983">
    <property type="entry name" value="FE_B12_PBP"/>
    <property type="match status" value="1"/>
</dbReference>
<dbReference type="Pfam" id="PF01497">
    <property type="entry name" value="Peripla_BP_2"/>
    <property type="match status" value="1"/>
</dbReference>
<evidence type="ECO:0000313" key="4">
    <source>
        <dbReference type="EMBL" id="OQJ63782.1"/>
    </source>
</evidence>
<dbReference type="Proteomes" id="UP000215316">
    <property type="component" value="Unassembled WGS sequence"/>
</dbReference>
<dbReference type="OrthoDB" id="9797850at2"/>
<accession>A0A225CPX6</accession>
<dbReference type="EMBL" id="MZMQ01000001">
    <property type="protein sequence ID" value="OQJ63782.1"/>
    <property type="molecule type" value="Genomic_DNA"/>
</dbReference>
<comment type="caution">
    <text evidence="4">The sequence shown here is derived from an EMBL/GenBank/DDBJ whole genome shotgun (WGS) entry which is preliminary data.</text>
</comment>
<dbReference type="InterPro" id="IPR002491">
    <property type="entry name" value="ABC_transptr_periplasmic_BD"/>
</dbReference>
<gene>
    <name evidence="4" type="ORF">B5P24_12655</name>
</gene>
<evidence type="ECO:0000256" key="2">
    <source>
        <dbReference type="SAM" id="MobiDB-lite"/>
    </source>
</evidence>
<dbReference type="Gene3D" id="3.40.50.1980">
    <property type="entry name" value="Nitrogenase molybdenum iron protein domain"/>
    <property type="match status" value="2"/>
</dbReference>
<dbReference type="PANTHER" id="PTHR30535">
    <property type="entry name" value="VITAMIN B12-BINDING PROTEIN"/>
    <property type="match status" value="1"/>
</dbReference>
<feature type="domain" description="Fe/B12 periplasmic-binding" evidence="3">
    <location>
        <begin position="90"/>
        <end position="357"/>
    </location>
</feature>
<reference evidence="4" key="1">
    <citation type="submission" date="2017-08" db="EMBL/GenBank/DDBJ databases">
        <title>Genomes of multiple Clavibacter strains from different subspecies.</title>
        <authorList>
            <person name="Yuan X.-K."/>
            <person name="Li X.-S."/>
            <person name="Nie J."/>
            <person name="De Boer S.H."/>
        </authorList>
    </citation>
    <scope>NUCLEOTIDE SEQUENCE [LARGE SCALE GENOMIC DNA]</scope>
    <source>
        <strain evidence="4">ATCC 33566</strain>
    </source>
</reference>
<dbReference type="InterPro" id="IPR050902">
    <property type="entry name" value="ABC_Transporter_SBP"/>
</dbReference>
<evidence type="ECO:0000256" key="1">
    <source>
        <dbReference type="ARBA" id="ARBA00008814"/>
    </source>
</evidence>
<name>A0A225CPX6_9MICO</name>
<feature type="region of interest" description="Disordered" evidence="2">
    <location>
        <begin position="1"/>
        <end position="35"/>
    </location>
</feature>
<dbReference type="PANTHER" id="PTHR30535:SF7">
    <property type="entry name" value="IRON(III) DICITRATE-BINDING PROTEIN"/>
    <property type="match status" value="1"/>
</dbReference>
<dbReference type="SUPFAM" id="SSF53807">
    <property type="entry name" value="Helical backbone' metal receptor"/>
    <property type="match status" value="1"/>
</dbReference>
<comment type="similarity">
    <text evidence="1">Belongs to the bacterial solute-binding protein 8 family.</text>
</comment>
<sequence length="357" mass="37081">MTPLAPASSTPPAHRPHAHRPAAPGSARRRRPAPRRLAALAGAAAAAALLLAGCAADTAGAGAPDAAATSGPVSVDSCDRTLSFPTGPQRIVSLWPAVTEMLLQLGAADRLVGQAFTDQSPPLDAYRDAYDRVPVLATGAVDRETLLAAHPDLIVADGEYHFDGTELPTIDDLAALGIRVYVISSFCHGQVTTGHVDDAATDLTALGTLLGAEPAAADAVADQRARLAAVDDRVRGADPVDLAVLQVFDGAVYADARGLYSDVVARAGGRDVYEDALPADQYYAEVSVEDVARRDPGTIVFLYSTDAERDSVRADLEARLPGVRAVREGRMLALPSTDFIGSRAVDGVVALDALLHG</sequence>
<protein>
    <recommendedName>
        <fullName evidence="3">Fe/B12 periplasmic-binding domain-containing protein</fullName>
    </recommendedName>
</protein>
<evidence type="ECO:0000313" key="5">
    <source>
        <dbReference type="Proteomes" id="UP000215316"/>
    </source>
</evidence>
<feature type="compositionally biased region" description="Low complexity" evidence="2">
    <location>
        <begin position="1"/>
        <end position="12"/>
    </location>
</feature>
<keyword evidence="5" id="KW-1185">Reference proteome</keyword>
<evidence type="ECO:0000259" key="3">
    <source>
        <dbReference type="PROSITE" id="PS50983"/>
    </source>
</evidence>
<dbReference type="RefSeq" id="WP_094130173.1">
    <property type="nucleotide sequence ID" value="NZ_CP040788.1"/>
</dbReference>
<proteinExistence type="inferred from homology"/>
<dbReference type="AlphaFoldDB" id="A0A225CPX6"/>
<organism evidence="4 5">
    <name type="scientific">Clavibacter tessellarius</name>
    <dbReference type="NCBI Taxonomy" id="31965"/>
    <lineage>
        <taxon>Bacteria</taxon>
        <taxon>Bacillati</taxon>
        <taxon>Actinomycetota</taxon>
        <taxon>Actinomycetes</taxon>
        <taxon>Micrococcales</taxon>
        <taxon>Microbacteriaceae</taxon>
        <taxon>Clavibacter</taxon>
    </lineage>
</organism>